<feature type="non-terminal residue" evidence="2">
    <location>
        <position position="213"/>
    </location>
</feature>
<dbReference type="Gene3D" id="3.40.50.300">
    <property type="entry name" value="P-loop containing nucleotide triphosphate hydrolases"/>
    <property type="match status" value="1"/>
</dbReference>
<dbReference type="AlphaFoldDB" id="A0A381XYW9"/>
<dbReference type="GO" id="GO:0006270">
    <property type="term" value="P:DNA replication initiation"/>
    <property type="evidence" value="ECO:0007669"/>
    <property type="project" value="TreeGrafter"/>
</dbReference>
<dbReference type="InterPro" id="IPR055199">
    <property type="entry name" value="Hda_lid"/>
</dbReference>
<dbReference type="Gene3D" id="1.10.8.60">
    <property type="match status" value="1"/>
</dbReference>
<gene>
    <name evidence="2" type="ORF">METZ01_LOCUS122769</name>
</gene>
<dbReference type="Pfam" id="PF22688">
    <property type="entry name" value="Hda_lid"/>
    <property type="match status" value="1"/>
</dbReference>
<proteinExistence type="predicted"/>
<feature type="domain" description="Hda lid" evidence="1">
    <location>
        <begin position="169"/>
        <end position="212"/>
    </location>
</feature>
<organism evidence="2">
    <name type="scientific">marine metagenome</name>
    <dbReference type="NCBI Taxonomy" id="408172"/>
    <lineage>
        <taxon>unclassified sequences</taxon>
        <taxon>metagenomes</taxon>
        <taxon>ecological metagenomes</taxon>
    </lineage>
</organism>
<dbReference type="InterPro" id="IPR027417">
    <property type="entry name" value="P-loop_NTPase"/>
</dbReference>
<accession>A0A381XYW9</accession>
<dbReference type="EMBL" id="UINC01016871">
    <property type="protein sequence ID" value="SVA69915.1"/>
    <property type="molecule type" value="Genomic_DNA"/>
</dbReference>
<sequence length="213" mass="23901">MIRQLHLPIRLRDSVSVDNFFPAGNEEVFAAFNGWLNGNIDKSVLFLHGVIGSGRSHLLQAACRYISEKERPSIYVPAGEPGISGEFISQLDPESTVCIDDLDQVVGDEHWEEAVLEVHERLLSSNGRLLLAALQPPRVLGLMLPDLATRLAAGAVYRIQPLTERELPRAMQLRARRRGLELPDEVVEYLLRRVPRNSEAIFDLLDRVDEAAF</sequence>
<dbReference type="PANTHER" id="PTHR30050:SF5">
    <property type="entry name" value="DNAA REGULATORY INACTIVATOR HDA"/>
    <property type="match status" value="1"/>
</dbReference>
<name>A0A381XYW9_9ZZZZ</name>
<dbReference type="GO" id="GO:0032297">
    <property type="term" value="P:negative regulation of DNA-templated DNA replication initiation"/>
    <property type="evidence" value="ECO:0007669"/>
    <property type="project" value="TreeGrafter"/>
</dbReference>
<protein>
    <recommendedName>
        <fullName evidence="1">Hda lid domain-containing protein</fullName>
    </recommendedName>
</protein>
<dbReference type="SUPFAM" id="SSF52540">
    <property type="entry name" value="P-loop containing nucleoside triphosphate hydrolases"/>
    <property type="match status" value="1"/>
</dbReference>
<evidence type="ECO:0000259" key="1">
    <source>
        <dbReference type="Pfam" id="PF22688"/>
    </source>
</evidence>
<dbReference type="PANTHER" id="PTHR30050">
    <property type="entry name" value="CHROMOSOMAL REPLICATION INITIATOR PROTEIN DNAA"/>
    <property type="match status" value="1"/>
</dbReference>
<evidence type="ECO:0000313" key="2">
    <source>
        <dbReference type="EMBL" id="SVA69915.1"/>
    </source>
</evidence>
<reference evidence="2" key="1">
    <citation type="submission" date="2018-05" db="EMBL/GenBank/DDBJ databases">
        <authorList>
            <person name="Lanie J.A."/>
            <person name="Ng W.-L."/>
            <person name="Kazmierczak K.M."/>
            <person name="Andrzejewski T.M."/>
            <person name="Davidsen T.M."/>
            <person name="Wayne K.J."/>
            <person name="Tettelin H."/>
            <person name="Glass J.I."/>
            <person name="Rusch D."/>
            <person name="Podicherti R."/>
            <person name="Tsui H.-C.T."/>
            <person name="Winkler M.E."/>
        </authorList>
    </citation>
    <scope>NUCLEOTIDE SEQUENCE</scope>
</reference>